<evidence type="ECO:0000256" key="6">
    <source>
        <dbReference type="ARBA" id="ARBA00022777"/>
    </source>
</evidence>
<evidence type="ECO:0000256" key="5">
    <source>
        <dbReference type="ARBA" id="ARBA00022741"/>
    </source>
</evidence>
<reference evidence="14 15" key="1">
    <citation type="journal article" date="2011" name="Int. J. Syst. Evol. Microbiol.">
        <title>Description of Undibacterium oligocarboniphilum sp. nov., isolated from purified water, and Undibacterium pigrum strain CCUG 49012 as the type strain of Undibacterium parvum sp. nov., and emended descriptions of the genus Undibacterium and the species Undibacterium pigrum.</title>
        <authorList>
            <person name="Eder W."/>
            <person name="Wanner G."/>
            <person name="Ludwig W."/>
            <person name="Busse H.J."/>
            <person name="Ziemke-Kageler F."/>
            <person name="Lang E."/>
        </authorList>
    </citation>
    <scope>NUCLEOTIDE SEQUENCE [LARGE SCALE GENOMIC DNA]</scope>
    <source>
        <strain evidence="14 15">DSM 23061</strain>
    </source>
</reference>
<evidence type="ECO:0000259" key="13">
    <source>
        <dbReference type="PROSITE" id="PS50113"/>
    </source>
</evidence>
<feature type="coiled-coil region" evidence="9">
    <location>
        <begin position="467"/>
        <end position="501"/>
    </location>
</feature>
<dbReference type="EC" id="2.7.13.3" evidence="2"/>
<keyword evidence="6" id="KW-0418">Kinase</keyword>
<dbReference type="PROSITE" id="PS50109">
    <property type="entry name" value="HIS_KIN"/>
    <property type="match status" value="1"/>
</dbReference>
<dbReference type="InterPro" id="IPR013767">
    <property type="entry name" value="PAS_fold"/>
</dbReference>
<gene>
    <name evidence="14" type="ORF">EJN92_11190</name>
</gene>
<dbReference type="Gene3D" id="3.30.565.10">
    <property type="entry name" value="Histidine kinase-like ATPase, C-terminal domain"/>
    <property type="match status" value="1"/>
</dbReference>
<feature type="transmembrane region" description="Helical" evidence="10">
    <location>
        <begin position="12"/>
        <end position="36"/>
    </location>
</feature>
<keyword evidence="15" id="KW-1185">Reference proteome</keyword>
<dbReference type="InterPro" id="IPR035965">
    <property type="entry name" value="PAS-like_dom_sf"/>
</dbReference>
<dbReference type="InterPro" id="IPR003594">
    <property type="entry name" value="HATPase_dom"/>
</dbReference>
<dbReference type="EMBL" id="CP034464">
    <property type="protein sequence ID" value="AZP12519.1"/>
    <property type="molecule type" value="Genomic_DNA"/>
</dbReference>
<dbReference type="PANTHER" id="PTHR43065:SF47">
    <property type="match status" value="1"/>
</dbReference>
<dbReference type="PRINTS" id="PR00344">
    <property type="entry name" value="BCTRLSENSOR"/>
</dbReference>
<name>A0A3Q9BQY3_9BURK</name>
<evidence type="ECO:0000256" key="10">
    <source>
        <dbReference type="SAM" id="Phobius"/>
    </source>
</evidence>
<dbReference type="Gene3D" id="3.30.450.20">
    <property type="entry name" value="PAS domain"/>
    <property type="match status" value="3"/>
</dbReference>
<proteinExistence type="predicted"/>
<evidence type="ECO:0000256" key="1">
    <source>
        <dbReference type="ARBA" id="ARBA00000085"/>
    </source>
</evidence>
<dbReference type="PANTHER" id="PTHR43065">
    <property type="entry name" value="SENSOR HISTIDINE KINASE"/>
    <property type="match status" value="1"/>
</dbReference>
<accession>A0A3Q9BQY3</accession>
<keyword evidence="8" id="KW-0902">Two-component regulatory system</keyword>
<dbReference type="OrthoDB" id="9177862at2"/>
<dbReference type="Pfam" id="PF02518">
    <property type="entry name" value="HATPase_c"/>
    <property type="match status" value="1"/>
</dbReference>
<keyword evidence="7" id="KW-0067">ATP-binding</keyword>
<feature type="domain" description="PAS" evidence="12">
    <location>
        <begin position="341"/>
        <end position="390"/>
    </location>
</feature>
<dbReference type="SMART" id="SM00387">
    <property type="entry name" value="HATPase_c"/>
    <property type="match status" value="1"/>
</dbReference>
<feature type="domain" description="PAC" evidence="13">
    <location>
        <begin position="415"/>
        <end position="465"/>
    </location>
</feature>
<dbReference type="AlphaFoldDB" id="A0A3Q9BQY3"/>
<dbReference type="KEGG" id="upv:EJN92_11190"/>
<dbReference type="SMART" id="SM00091">
    <property type="entry name" value="PAS"/>
    <property type="match status" value="1"/>
</dbReference>
<evidence type="ECO:0000256" key="7">
    <source>
        <dbReference type="ARBA" id="ARBA00022840"/>
    </source>
</evidence>
<dbReference type="CDD" id="cd12915">
    <property type="entry name" value="PDC2_DGC_like"/>
    <property type="match status" value="1"/>
</dbReference>
<evidence type="ECO:0000259" key="12">
    <source>
        <dbReference type="PROSITE" id="PS50112"/>
    </source>
</evidence>
<evidence type="ECO:0000313" key="15">
    <source>
        <dbReference type="Proteomes" id="UP000275663"/>
    </source>
</evidence>
<evidence type="ECO:0000256" key="2">
    <source>
        <dbReference type="ARBA" id="ARBA00012438"/>
    </source>
</evidence>
<dbReference type="PROSITE" id="PS50113">
    <property type="entry name" value="PAC"/>
    <property type="match status" value="1"/>
</dbReference>
<dbReference type="Pfam" id="PF00989">
    <property type="entry name" value="PAS"/>
    <property type="match status" value="1"/>
</dbReference>
<feature type="transmembrane region" description="Helical" evidence="10">
    <location>
        <begin position="300"/>
        <end position="318"/>
    </location>
</feature>
<dbReference type="GO" id="GO:0000155">
    <property type="term" value="F:phosphorelay sensor kinase activity"/>
    <property type="evidence" value="ECO:0007669"/>
    <property type="project" value="InterPro"/>
</dbReference>
<keyword evidence="3" id="KW-0597">Phosphoprotein</keyword>
<dbReference type="Gene3D" id="1.10.287.130">
    <property type="match status" value="1"/>
</dbReference>
<dbReference type="NCBIfam" id="TIGR00229">
    <property type="entry name" value="sensory_box"/>
    <property type="match status" value="1"/>
</dbReference>
<comment type="catalytic activity">
    <reaction evidence="1">
        <text>ATP + protein L-histidine = ADP + protein N-phospho-L-histidine.</text>
        <dbReference type="EC" id="2.7.13.3"/>
    </reaction>
</comment>
<dbReference type="InterPro" id="IPR000700">
    <property type="entry name" value="PAS-assoc_C"/>
</dbReference>
<protein>
    <recommendedName>
        <fullName evidence="2">histidine kinase</fullName>
        <ecNumber evidence="2">2.7.13.3</ecNumber>
    </recommendedName>
</protein>
<dbReference type="SUPFAM" id="SSF47384">
    <property type="entry name" value="Homodimeric domain of signal transducing histidine kinase"/>
    <property type="match status" value="1"/>
</dbReference>
<evidence type="ECO:0000256" key="9">
    <source>
        <dbReference type="SAM" id="Coils"/>
    </source>
</evidence>
<dbReference type="CDD" id="cd00130">
    <property type="entry name" value="PAS"/>
    <property type="match status" value="1"/>
</dbReference>
<dbReference type="InterPro" id="IPR000014">
    <property type="entry name" value="PAS"/>
</dbReference>
<dbReference type="InterPro" id="IPR005467">
    <property type="entry name" value="His_kinase_dom"/>
</dbReference>
<keyword evidence="5" id="KW-0547">Nucleotide-binding</keyword>
<dbReference type="SUPFAM" id="SSF55874">
    <property type="entry name" value="ATPase domain of HSP90 chaperone/DNA topoisomerase II/histidine kinase"/>
    <property type="match status" value="1"/>
</dbReference>
<dbReference type="CDD" id="cd18773">
    <property type="entry name" value="PDC1_HK_sensor"/>
    <property type="match status" value="1"/>
</dbReference>
<dbReference type="InterPro" id="IPR036097">
    <property type="entry name" value="HisK_dim/P_sf"/>
</dbReference>
<dbReference type="PROSITE" id="PS50112">
    <property type="entry name" value="PAS"/>
    <property type="match status" value="1"/>
</dbReference>
<keyword evidence="10" id="KW-0812">Transmembrane</keyword>
<dbReference type="CDD" id="cd00082">
    <property type="entry name" value="HisKA"/>
    <property type="match status" value="1"/>
</dbReference>
<keyword evidence="10" id="KW-0472">Membrane</keyword>
<dbReference type="InterPro" id="IPR003661">
    <property type="entry name" value="HisK_dim/P_dom"/>
</dbReference>
<keyword evidence="4" id="KW-0808">Transferase</keyword>
<dbReference type="SUPFAM" id="SSF55785">
    <property type="entry name" value="PYP-like sensor domain (PAS domain)"/>
    <property type="match status" value="1"/>
</dbReference>
<sequence>MQPAATPIRPRLVGQTFLLLASIAIAAIIAQAWWAIQQDRRITLESEHENALIAVRLLEEHATLTLHEAERSLDILLNAIHEEARQKPIDDALIRTVLTKAQPFNQVMKALQYVNPQGIASVSTIDYPAYQTDADDRTYIPYLLAHREDRKIMLGRPFQRFYDAEMVVPIARNIFAQDGRYLGIISTDISVAYFSSVYARVAKDSKAMVALFSEQGNVIVRFPFELKAAGKNLAAAASIKPFQPQALEGHFEDKHFLGEESDATRFYTFRKIADYGIVAVFARERDLSLAAWRQRSAERMVFSVVAILFLSLSLFFLWKHIRRLNHTEESLRLSEASLRASEKKFVDLFEQSPVPLALVKLSDGIIVEMNDSLLTQWGFSRQEVIGKTALQLKVWETPSERIGYINSLHAQGHVHELEVRLCNKRGEVATCLLSSRVFNSDGVAMIIFTPIDISRMRAIEDQIRHLNADLEARVSERTESLEHANQDLEIALKSMKNMQAEMFRSEKMAALGYLVAGISHELNTPIGNSLMVASTLKEHAENLASELGSGKPRRTILNELIAETKKGADILVRSLERAAQLIISFKQVSVDQSSNHRRGFDLGKSLEEVLLTLEPMYRRSAHKLTRDLQAGIQMESYPGALAQIVTNAISNALNHAFENQEQGLMQLSTCLIDQGQVEIIFSDNGCGISPENLKRVFDPFFTTKLGQGGSGLGMNIVYNLITEVLGGTVELHSEPGKGTSLIMRLPLIAPQHEDE</sequence>
<dbReference type="InterPro" id="IPR036890">
    <property type="entry name" value="HATPase_C_sf"/>
</dbReference>
<dbReference type="RefSeq" id="WP_126127899.1">
    <property type="nucleotide sequence ID" value="NZ_CP034464.1"/>
</dbReference>
<dbReference type="InterPro" id="IPR004358">
    <property type="entry name" value="Sig_transdc_His_kin-like_C"/>
</dbReference>
<feature type="domain" description="Histidine kinase" evidence="11">
    <location>
        <begin position="517"/>
        <end position="749"/>
    </location>
</feature>
<organism evidence="14 15">
    <name type="scientific">Undibacterium parvum</name>
    <dbReference type="NCBI Taxonomy" id="401471"/>
    <lineage>
        <taxon>Bacteria</taxon>
        <taxon>Pseudomonadati</taxon>
        <taxon>Pseudomonadota</taxon>
        <taxon>Betaproteobacteria</taxon>
        <taxon>Burkholderiales</taxon>
        <taxon>Oxalobacteraceae</taxon>
        <taxon>Undibacterium</taxon>
    </lineage>
</organism>
<dbReference type="Proteomes" id="UP000275663">
    <property type="component" value="Chromosome"/>
</dbReference>
<evidence type="ECO:0000313" key="14">
    <source>
        <dbReference type="EMBL" id="AZP12519.1"/>
    </source>
</evidence>
<evidence type="ECO:0000256" key="3">
    <source>
        <dbReference type="ARBA" id="ARBA00022553"/>
    </source>
</evidence>
<evidence type="ECO:0000256" key="4">
    <source>
        <dbReference type="ARBA" id="ARBA00022679"/>
    </source>
</evidence>
<keyword evidence="10" id="KW-1133">Transmembrane helix</keyword>
<evidence type="ECO:0000259" key="11">
    <source>
        <dbReference type="PROSITE" id="PS50109"/>
    </source>
</evidence>
<evidence type="ECO:0000256" key="8">
    <source>
        <dbReference type="ARBA" id="ARBA00023012"/>
    </source>
</evidence>
<keyword evidence="9" id="KW-0175">Coiled coil</keyword>